<reference evidence="3 4" key="1">
    <citation type="submission" date="2023-10" db="EMBL/GenBank/DDBJ databases">
        <title>Noviherbaspirillum sp. CPCC 100848 genome assembly.</title>
        <authorList>
            <person name="Li X.Y."/>
            <person name="Fang X.M."/>
        </authorList>
    </citation>
    <scope>NUCLEOTIDE SEQUENCE [LARGE SCALE GENOMIC DNA]</scope>
    <source>
        <strain evidence="3 4">CPCC 100848</strain>
    </source>
</reference>
<dbReference type="PANTHER" id="PTHR44520">
    <property type="entry name" value="RESPONSE REGULATOR RCP1-RELATED"/>
    <property type="match status" value="1"/>
</dbReference>
<sequence>MLLFEDDESAAYVTLKRLKASGFTVSVDVVRDGMEAIAYLTCQGGYKNRTTGNPSLILLDLKLPELDGFEVLKLIRTNPALSAIPIFILSASNTEEDKYRSALLGVSKYLIKPLDMHEFEMEATKVFSPSTPSSPSLH</sequence>
<dbReference type="CDD" id="cd17557">
    <property type="entry name" value="REC_Rcp-like"/>
    <property type="match status" value="1"/>
</dbReference>
<keyword evidence="4" id="KW-1185">Reference proteome</keyword>
<feature type="modified residue" description="4-aspartylphosphate" evidence="1">
    <location>
        <position position="60"/>
    </location>
</feature>
<evidence type="ECO:0000259" key="2">
    <source>
        <dbReference type="PROSITE" id="PS50110"/>
    </source>
</evidence>
<dbReference type="Gene3D" id="3.40.50.2300">
    <property type="match status" value="1"/>
</dbReference>
<name>A0ABU6JCV3_9BURK</name>
<evidence type="ECO:0000313" key="4">
    <source>
        <dbReference type="Proteomes" id="UP001352263"/>
    </source>
</evidence>
<dbReference type="Pfam" id="PF00072">
    <property type="entry name" value="Response_reg"/>
    <property type="match status" value="1"/>
</dbReference>
<dbReference type="InterPro" id="IPR011006">
    <property type="entry name" value="CheY-like_superfamily"/>
</dbReference>
<evidence type="ECO:0000256" key="1">
    <source>
        <dbReference type="PROSITE-ProRule" id="PRU00169"/>
    </source>
</evidence>
<dbReference type="PROSITE" id="PS50110">
    <property type="entry name" value="RESPONSE_REGULATORY"/>
    <property type="match status" value="1"/>
</dbReference>
<organism evidence="3 4">
    <name type="scientific">Noviherbaspirillum album</name>
    <dbReference type="NCBI Taxonomy" id="3080276"/>
    <lineage>
        <taxon>Bacteria</taxon>
        <taxon>Pseudomonadati</taxon>
        <taxon>Pseudomonadota</taxon>
        <taxon>Betaproteobacteria</taxon>
        <taxon>Burkholderiales</taxon>
        <taxon>Oxalobacteraceae</taxon>
        <taxon>Noviherbaspirillum</taxon>
    </lineage>
</organism>
<comment type="caution">
    <text evidence="3">The sequence shown here is derived from an EMBL/GenBank/DDBJ whole genome shotgun (WGS) entry which is preliminary data.</text>
</comment>
<protein>
    <submittedName>
        <fullName evidence="3">Response regulator</fullName>
    </submittedName>
</protein>
<dbReference type="InterPro" id="IPR001789">
    <property type="entry name" value="Sig_transdc_resp-reg_receiver"/>
</dbReference>
<evidence type="ECO:0000313" key="3">
    <source>
        <dbReference type="EMBL" id="MEC4721077.1"/>
    </source>
</evidence>
<dbReference type="InterPro" id="IPR052893">
    <property type="entry name" value="TCS_response_regulator"/>
</dbReference>
<dbReference type="PANTHER" id="PTHR44520:SF2">
    <property type="entry name" value="RESPONSE REGULATOR RCP1"/>
    <property type="match status" value="1"/>
</dbReference>
<keyword evidence="1" id="KW-0597">Phosphoprotein</keyword>
<dbReference type="SMART" id="SM00448">
    <property type="entry name" value="REC"/>
    <property type="match status" value="1"/>
</dbReference>
<accession>A0ABU6JCV3</accession>
<dbReference type="Proteomes" id="UP001352263">
    <property type="component" value="Unassembled WGS sequence"/>
</dbReference>
<dbReference type="EMBL" id="JAWIIV010000015">
    <property type="protein sequence ID" value="MEC4721077.1"/>
    <property type="molecule type" value="Genomic_DNA"/>
</dbReference>
<proteinExistence type="predicted"/>
<feature type="domain" description="Response regulatory" evidence="2">
    <location>
        <begin position="1"/>
        <end position="127"/>
    </location>
</feature>
<gene>
    <name evidence="3" type="ORF">RY831_18070</name>
</gene>
<dbReference type="SUPFAM" id="SSF52172">
    <property type="entry name" value="CheY-like"/>
    <property type="match status" value="1"/>
</dbReference>